<evidence type="ECO:0000313" key="4">
    <source>
        <dbReference type="Proteomes" id="UP000053577"/>
    </source>
</evidence>
<dbReference type="Proteomes" id="UP000053577">
    <property type="component" value="Unassembled WGS sequence"/>
</dbReference>
<evidence type="ECO:0000313" key="1">
    <source>
        <dbReference type="EMBL" id="BAZ97664.1"/>
    </source>
</evidence>
<accession>A0A0V8M2X0</accession>
<sequence length="66" mass="7919">MGHTHEWVKQESGVYTCLWCKRSMTKDDLYLWLTGQRSSLSRIWLDSPVREEFLNLRKAVKTHNHD</sequence>
<gene>
    <name evidence="2" type="ORF">DA01_05460</name>
    <name evidence="1" type="ORF">DEHALATV1_1036</name>
    <name evidence="3" type="ORF">VLL09_05985</name>
</gene>
<organism evidence="2 4">
    <name type="scientific">Dehalococcoides mccartyi</name>
    <dbReference type="NCBI Taxonomy" id="61435"/>
    <lineage>
        <taxon>Bacteria</taxon>
        <taxon>Bacillati</taxon>
        <taxon>Chloroflexota</taxon>
        <taxon>Dehalococcoidia</taxon>
        <taxon>Dehalococcoidales</taxon>
        <taxon>Dehalococcoidaceae</taxon>
        <taxon>Dehalococcoides</taxon>
    </lineage>
</organism>
<reference evidence="3" key="3">
    <citation type="submission" date="2023-12" db="EMBL/GenBank/DDBJ databases">
        <title>Isolation of organohalide respiring bacteria Dehalococcoides mccartyi strain GPTCE1 in groundwater collected near a chemical plant in Suzhou, China.</title>
        <authorList>
            <person name="Liu G."/>
        </authorList>
    </citation>
    <scope>NUCLEOTIDE SEQUENCE</scope>
    <source>
        <strain evidence="3">GPTCE1</strain>
    </source>
</reference>
<dbReference type="EMBL" id="JGYD01000018">
    <property type="protein sequence ID" value="KSV18088.1"/>
    <property type="molecule type" value="Genomic_DNA"/>
</dbReference>
<dbReference type="Proteomes" id="UP001327986">
    <property type="component" value="Chromosome"/>
</dbReference>
<dbReference type="AlphaFoldDB" id="A0A0V8M2X0"/>
<dbReference type="EMBL" id="AP017649">
    <property type="protein sequence ID" value="BAZ97664.1"/>
    <property type="molecule type" value="Genomic_DNA"/>
</dbReference>
<dbReference type="EMBL" id="CP141531">
    <property type="protein sequence ID" value="WRO06936.1"/>
    <property type="molecule type" value="Genomic_DNA"/>
</dbReference>
<protein>
    <submittedName>
        <fullName evidence="2">Uncharacterized protein</fullName>
    </submittedName>
</protein>
<reference evidence="2 4" key="1">
    <citation type="journal article" date="2015" name="Sci. Rep.">
        <title>A comparative genomics and reductive dehalogenase gene transcription study of two chloroethene-respiring bacteria, Dehalococcoides mccartyi strains MB and 11a.</title>
        <authorList>
            <person name="Low A."/>
            <person name="Shen Z."/>
            <person name="Cheng D."/>
            <person name="Rogers M.J."/>
            <person name="Lee P.K."/>
            <person name="He J."/>
        </authorList>
    </citation>
    <scope>NUCLEOTIDE SEQUENCE [LARGE SCALE GENOMIC DNA]</scope>
    <source>
        <strain evidence="2 4">MB</strain>
    </source>
</reference>
<proteinExistence type="predicted"/>
<dbReference type="GeneID" id="3229446"/>
<evidence type="ECO:0000313" key="2">
    <source>
        <dbReference type="EMBL" id="KSV18088.1"/>
    </source>
</evidence>
<name>A0A0V8M2X0_9CHLR</name>
<dbReference type="PATRIC" id="fig|61435.5.peg.1079"/>
<evidence type="ECO:0000313" key="5">
    <source>
        <dbReference type="Proteomes" id="UP000218257"/>
    </source>
</evidence>
<dbReference type="OrthoDB" id="165238at2"/>
<evidence type="ECO:0000313" key="3">
    <source>
        <dbReference type="EMBL" id="WRO06936.1"/>
    </source>
</evidence>
<reference evidence="1 5" key="2">
    <citation type="journal article" date="2017" name="Sci. Rep.">
        <title>Isolation and genomic characterization of a Dehalococcoides strain suggests genomic rearrangement during culture.</title>
        <authorList>
            <person name="Yohda M."/>
            <person name="Ikegami K."/>
            <person name="Aita Y."/>
            <person name="Kitajima M."/>
            <person name="Takechi A."/>
            <person name="Iwamoto M."/>
            <person name="Fukuda T."/>
            <person name="Tamura N."/>
            <person name="Shibasaki J."/>
            <person name="Koike S."/>
            <person name="Komatsu D."/>
            <person name="Miyagi S."/>
            <person name="Nishimura M."/>
            <person name="Uchino Y."/>
            <person name="Shiroma A."/>
            <person name="Shimoji M."/>
            <person name="Tamotsu H."/>
            <person name="Ashimine N."/>
            <person name="Shinzato M."/>
            <person name="Ohki S."/>
            <person name="Nakano K."/>
            <person name="Teruya K."/>
            <person name="Satou K."/>
            <person name="Hirano T."/>
            <person name="Yagi O."/>
        </authorList>
    </citation>
    <scope>NUCLEOTIDE SEQUENCE [LARGE SCALE GENOMIC DNA]</scope>
    <source>
        <strain evidence="1 5">UCH-ATV1</strain>
    </source>
</reference>
<dbReference type="RefSeq" id="WP_010936942.1">
    <property type="nucleotide sequence ID" value="NZ_AP017649.1"/>
</dbReference>
<dbReference type="Proteomes" id="UP000218257">
    <property type="component" value="Chromosome"/>
</dbReference>